<organism evidence="1 2">
    <name type="scientific">Micromonospora endophytica</name>
    <dbReference type="NCBI Taxonomy" id="515350"/>
    <lineage>
        <taxon>Bacteria</taxon>
        <taxon>Bacillati</taxon>
        <taxon>Actinomycetota</taxon>
        <taxon>Actinomycetes</taxon>
        <taxon>Micromonosporales</taxon>
        <taxon>Micromonosporaceae</taxon>
        <taxon>Micromonospora</taxon>
    </lineage>
</organism>
<dbReference type="Pfam" id="PF14907">
    <property type="entry name" value="NTP_transf_5"/>
    <property type="match status" value="1"/>
</dbReference>
<name>A0A2W2CFI8_9ACTN</name>
<sequence length="314" mass="32720">MIDPAVRAAARCLALDAETVTVCAALAAADIPAIVLKGPGLAHRLGLGHRRHYSDVDLLVSPTAFDRAEATLAALGLRSGLPGGRPDGRVLWHERPWRTAAPTPLTVDLHRGFHGVGDPEAFWVALAASAERLPLAGGSVLVPGVEATALLVALHAAVPGTSDKPYADLVRALAVFPAPVWSAAADLAYQAGAMSSFALGLRLVPDGARLATGLRLPTGATPAELLRARRNAPVAYVLARCAERGGVGARMRHLAAYAFPPPAAMRHHSTLARRGWPGLAAAYGQRLLARGARIPRALVELVGAYRAAGRTRDG</sequence>
<dbReference type="OrthoDB" id="3611766at2"/>
<dbReference type="RefSeq" id="WP_111246055.1">
    <property type="nucleotide sequence ID" value="NZ_AP023358.1"/>
</dbReference>
<dbReference type="InterPro" id="IPR039498">
    <property type="entry name" value="NTP_transf_5"/>
</dbReference>
<gene>
    <name evidence="1" type="ORF">C1I93_26765</name>
</gene>
<comment type="caution">
    <text evidence="1">The sequence shown here is derived from an EMBL/GenBank/DDBJ whole genome shotgun (WGS) entry which is preliminary data.</text>
</comment>
<dbReference type="AlphaFoldDB" id="A0A2W2CFI8"/>
<proteinExistence type="predicted"/>
<dbReference type="EMBL" id="POTX01000283">
    <property type="protein sequence ID" value="PZF87079.1"/>
    <property type="molecule type" value="Genomic_DNA"/>
</dbReference>
<evidence type="ECO:0000313" key="1">
    <source>
        <dbReference type="EMBL" id="PZF87079.1"/>
    </source>
</evidence>
<protein>
    <submittedName>
        <fullName evidence="1">Uncharacterized protein</fullName>
    </submittedName>
</protein>
<accession>A0A2W2CFI8</accession>
<keyword evidence="2" id="KW-1185">Reference proteome</keyword>
<evidence type="ECO:0000313" key="2">
    <source>
        <dbReference type="Proteomes" id="UP000248627"/>
    </source>
</evidence>
<reference evidence="1 2" key="1">
    <citation type="submission" date="2018-01" db="EMBL/GenBank/DDBJ databases">
        <title>Draft genome sequence of Jishengella endophytica.</title>
        <authorList>
            <person name="Sahin N."/>
            <person name="Ay H."/>
            <person name="Saygin H."/>
        </authorList>
    </citation>
    <scope>NUCLEOTIDE SEQUENCE [LARGE SCALE GENOMIC DNA]</scope>
    <source>
        <strain evidence="1 2">DSM 45430</strain>
    </source>
</reference>
<dbReference type="Proteomes" id="UP000248627">
    <property type="component" value="Unassembled WGS sequence"/>
</dbReference>